<evidence type="ECO:0000256" key="1">
    <source>
        <dbReference type="ARBA" id="ARBA00004651"/>
    </source>
</evidence>
<dbReference type="InterPro" id="IPR017039">
    <property type="entry name" value="Virul_fac_BrkB"/>
</dbReference>
<keyword evidence="3 6" id="KW-0812">Transmembrane</keyword>
<comment type="subcellular location">
    <subcellularLocation>
        <location evidence="1">Cell membrane</location>
        <topology evidence="1">Multi-pass membrane protein</topology>
    </subcellularLocation>
</comment>
<keyword evidence="5 6" id="KW-0472">Membrane</keyword>
<sequence>MKEFWRRFQEHQLINLGAQCAYFLLLSLFPFLLVVIAFLSYLPFRPSDVFLLLQNAYVPPGALEVVESQWNVLTADTQPALLSVGALLTLWTASLALNSIISSLNLAYNTTETRPFLKERGIALLLTIAMFFVIIAALVLQVVGVHIRDWLQLELMLFNMDLVRWSLTSLMLFVVFMLLYWTGPSRTLRFRDVYIGAIAATIGWQVASYFFSTFVSRFADFSATYGTIGAVIALMIWFHLISLILLIGGEINAMLKEKNLEKEAV</sequence>
<accession>A0A969PWE0</accession>
<keyword evidence="2" id="KW-1003">Cell membrane</keyword>
<dbReference type="PANTHER" id="PTHR30213">
    <property type="entry name" value="INNER MEMBRANE PROTEIN YHJD"/>
    <property type="match status" value="1"/>
</dbReference>
<dbReference type="PANTHER" id="PTHR30213:SF0">
    <property type="entry name" value="UPF0761 MEMBRANE PROTEIN YIHY"/>
    <property type="match status" value="1"/>
</dbReference>
<proteinExistence type="predicted"/>
<keyword evidence="4 6" id="KW-1133">Transmembrane helix</keyword>
<comment type="caution">
    <text evidence="7">The sequence shown here is derived from an EMBL/GenBank/DDBJ whole genome shotgun (WGS) entry which is preliminary data.</text>
</comment>
<dbReference type="Proteomes" id="UP000752012">
    <property type="component" value="Unassembled WGS sequence"/>
</dbReference>
<feature type="transmembrane region" description="Helical" evidence="6">
    <location>
        <begin position="223"/>
        <end position="248"/>
    </location>
</feature>
<dbReference type="GO" id="GO:0005886">
    <property type="term" value="C:plasma membrane"/>
    <property type="evidence" value="ECO:0007669"/>
    <property type="project" value="UniProtKB-SubCell"/>
</dbReference>
<dbReference type="RefSeq" id="WP_168009222.1">
    <property type="nucleotide sequence ID" value="NZ_JAATHJ010000039.1"/>
</dbReference>
<evidence type="ECO:0000256" key="5">
    <source>
        <dbReference type="ARBA" id="ARBA00023136"/>
    </source>
</evidence>
<reference evidence="7 8" key="1">
    <citation type="submission" date="2020-03" db="EMBL/GenBank/DDBJ databases">
        <title>Assessment of the enzymatic potential of alkaline-tolerant lipase obtained from Bacillus luteus H11 (technogenic soil) for the bioremediation of saline soils contaminated with petroleum substances.</title>
        <authorList>
            <person name="Kalwasinska A."/>
        </authorList>
    </citation>
    <scope>NUCLEOTIDE SEQUENCE [LARGE SCALE GENOMIC DNA]</scope>
    <source>
        <strain evidence="7 8">H11</strain>
    </source>
</reference>
<dbReference type="NCBIfam" id="TIGR00765">
    <property type="entry name" value="yihY_not_rbn"/>
    <property type="match status" value="1"/>
</dbReference>
<evidence type="ECO:0000313" key="8">
    <source>
        <dbReference type="Proteomes" id="UP000752012"/>
    </source>
</evidence>
<dbReference type="EMBL" id="JAATHJ010000039">
    <property type="protein sequence ID" value="NJP39108.1"/>
    <property type="molecule type" value="Genomic_DNA"/>
</dbReference>
<feature type="transmembrane region" description="Helical" evidence="6">
    <location>
        <begin position="193"/>
        <end position="211"/>
    </location>
</feature>
<organism evidence="7 8">
    <name type="scientific">Alkalicoccus luteus</name>
    <dbReference type="NCBI Taxonomy" id="1237094"/>
    <lineage>
        <taxon>Bacteria</taxon>
        <taxon>Bacillati</taxon>
        <taxon>Bacillota</taxon>
        <taxon>Bacilli</taxon>
        <taxon>Bacillales</taxon>
        <taxon>Bacillaceae</taxon>
        <taxon>Alkalicoccus</taxon>
    </lineage>
</organism>
<evidence type="ECO:0000256" key="2">
    <source>
        <dbReference type="ARBA" id="ARBA00022475"/>
    </source>
</evidence>
<protein>
    <submittedName>
        <fullName evidence="7">YihY/virulence factor BrkB family protein</fullName>
    </submittedName>
</protein>
<evidence type="ECO:0000256" key="3">
    <source>
        <dbReference type="ARBA" id="ARBA00022692"/>
    </source>
</evidence>
<evidence type="ECO:0000256" key="4">
    <source>
        <dbReference type="ARBA" id="ARBA00022989"/>
    </source>
</evidence>
<feature type="transmembrane region" description="Helical" evidence="6">
    <location>
        <begin position="21"/>
        <end position="42"/>
    </location>
</feature>
<evidence type="ECO:0000313" key="7">
    <source>
        <dbReference type="EMBL" id="NJP39108.1"/>
    </source>
</evidence>
<keyword evidence="8" id="KW-1185">Reference proteome</keyword>
<dbReference type="Pfam" id="PF03631">
    <property type="entry name" value="Virul_fac_BrkB"/>
    <property type="match status" value="1"/>
</dbReference>
<gene>
    <name evidence="7" type="ORF">HCN83_16175</name>
</gene>
<dbReference type="AlphaFoldDB" id="A0A969PWE0"/>
<dbReference type="PIRSF" id="PIRSF035875">
    <property type="entry name" value="RNase_BN"/>
    <property type="match status" value="1"/>
</dbReference>
<evidence type="ECO:0000256" key="6">
    <source>
        <dbReference type="SAM" id="Phobius"/>
    </source>
</evidence>
<feature type="transmembrane region" description="Helical" evidence="6">
    <location>
        <begin position="80"/>
        <end position="101"/>
    </location>
</feature>
<name>A0A969PWE0_9BACI</name>
<feature type="transmembrane region" description="Helical" evidence="6">
    <location>
        <begin position="162"/>
        <end position="181"/>
    </location>
</feature>
<feature type="transmembrane region" description="Helical" evidence="6">
    <location>
        <begin position="122"/>
        <end position="142"/>
    </location>
</feature>